<dbReference type="Pfam" id="PF07726">
    <property type="entry name" value="AAA_3"/>
    <property type="match status" value="1"/>
</dbReference>
<dbReference type="PANTHER" id="PTHR42759">
    <property type="entry name" value="MOXR FAMILY PROTEIN"/>
    <property type="match status" value="1"/>
</dbReference>
<dbReference type="PANTHER" id="PTHR42759:SF5">
    <property type="entry name" value="METHANOL DEHYDROGENASE REGULATOR"/>
    <property type="match status" value="1"/>
</dbReference>
<dbReference type="GO" id="GO:0016887">
    <property type="term" value="F:ATP hydrolysis activity"/>
    <property type="evidence" value="ECO:0007669"/>
    <property type="project" value="InterPro"/>
</dbReference>
<evidence type="ECO:0000259" key="2">
    <source>
        <dbReference type="Pfam" id="PF07726"/>
    </source>
</evidence>
<dbReference type="InterPro" id="IPR041628">
    <property type="entry name" value="ChlI/MoxR_AAA_lid"/>
</dbReference>
<dbReference type="GO" id="GO:0005524">
    <property type="term" value="F:ATP binding"/>
    <property type="evidence" value="ECO:0007669"/>
    <property type="project" value="InterPro"/>
</dbReference>
<evidence type="ECO:0000313" key="5">
    <source>
        <dbReference type="Proteomes" id="UP000033567"/>
    </source>
</evidence>
<accession>A0A0F4L084</accession>
<comment type="caution">
    <text evidence="4">The sequence shown here is derived from an EMBL/GenBank/DDBJ whole genome shotgun (WGS) entry which is preliminary data.</text>
</comment>
<dbReference type="InterPro" id="IPR050764">
    <property type="entry name" value="CbbQ/NirQ/NorQ/GpvN"/>
</dbReference>
<organism evidence="4 5">
    <name type="scientific">Bifidobacterium mellis</name>
    <dbReference type="NCBI Taxonomy" id="1293823"/>
    <lineage>
        <taxon>Bacteria</taxon>
        <taxon>Bacillati</taxon>
        <taxon>Actinomycetota</taxon>
        <taxon>Actinomycetes</taxon>
        <taxon>Bifidobacteriales</taxon>
        <taxon>Bifidobacteriaceae</taxon>
        <taxon>Bifidobacterium</taxon>
    </lineage>
</organism>
<dbReference type="Pfam" id="PF17863">
    <property type="entry name" value="AAA_lid_2"/>
    <property type="match status" value="1"/>
</dbReference>
<protein>
    <submittedName>
        <fullName evidence="4">AAA_3 domain protein</fullName>
    </submittedName>
</protein>
<dbReference type="PATRIC" id="fig|1684.5.peg.406"/>
<dbReference type="Gene3D" id="1.10.8.80">
    <property type="entry name" value="Magnesium chelatase subunit I, C-Terminal domain"/>
    <property type="match status" value="1"/>
</dbReference>
<dbReference type="InterPro" id="IPR027417">
    <property type="entry name" value="P-loop_NTPase"/>
</dbReference>
<name>A0A0F4L084_9BIFI</name>
<keyword evidence="5" id="KW-1185">Reference proteome</keyword>
<gene>
    <name evidence="4" type="ORF">JF70_03880</name>
</gene>
<feature type="compositionally biased region" description="Basic and acidic residues" evidence="1">
    <location>
        <begin position="135"/>
        <end position="161"/>
    </location>
</feature>
<dbReference type="AlphaFoldDB" id="A0A0F4L084"/>
<feature type="region of interest" description="Disordered" evidence="1">
    <location>
        <begin position="1"/>
        <end position="198"/>
    </location>
</feature>
<dbReference type="Gene3D" id="3.40.50.300">
    <property type="entry name" value="P-loop containing nucleotide triphosphate hydrolases"/>
    <property type="match status" value="1"/>
</dbReference>
<evidence type="ECO:0000259" key="3">
    <source>
        <dbReference type="Pfam" id="PF17863"/>
    </source>
</evidence>
<feature type="domain" description="ChlI/MoxR AAA lid" evidence="3">
    <location>
        <begin position="435"/>
        <end position="492"/>
    </location>
</feature>
<sequence>MTMDERNVQEPIQQDGTIPDDATRRSTPKAAREAGSEGRRLPADRLDVLKRQRQALMAGLGQQESSQAMSDDRTRPGRIPVAARQERTQESEAESVPSDRTMVEDGTIPVRQPVRDLFTRSSSTPARPDLVDVTDQSRHPRLERTSAPRYEVRTDEPRGAEKTGQNQRSFTEAGDQAEEARRKRRSGQAGGSSQAVDRSQAAVDVSTFASLFRSIVDNVGQAVLGKEETIALCVTALIAGGHVLLEDNPGTGKTQLSRALAASIAVDCKRIQFTPDLLPSDLLGVTFYDQSQGRFSFRPGPVFASLVLADEINRASPKTQSALLEVMEEGQVTVDGRTYRLPRPFMVMATQNPIEQLGTYALPEAQMDRFLIRTSLGAPGHDASMRILQEADIRDRAGLVEPVVDADQLEAMAACASKVFCDSSIMEYVIHIIEATRHSPAIRVGSSIRGGLALVRCARIRACAQGRDYVIPDDVKDLVDPILAHRLLLTAQSRLADMDEHQALAEALSKVPVPTGEQ</sequence>
<dbReference type="EMBL" id="JWMF01000003">
    <property type="protein sequence ID" value="KJY52297.1"/>
    <property type="molecule type" value="Genomic_DNA"/>
</dbReference>
<feature type="domain" description="ATPase AAA-3" evidence="2">
    <location>
        <begin position="242"/>
        <end position="372"/>
    </location>
</feature>
<dbReference type="Proteomes" id="UP000033567">
    <property type="component" value="Unassembled WGS sequence"/>
</dbReference>
<proteinExistence type="predicted"/>
<feature type="compositionally biased region" description="Basic and acidic residues" evidence="1">
    <location>
        <begin position="30"/>
        <end position="50"/>
    </location>
</feature>
<evidence type="ECO:0000256" key="1">
    <source>
        <dbReference type="SAM" id="MobiDB-lite"/>
    </source>
</evidence>
<reference evidence="4 5" key="1">
    <citation type="submission" date="2014-12" db="EMBL/GenBank/DDBJ databases">
        <title>Comparative genomics of the lactic acid bacteria isolated from the honey bee gut.</title>
        <authorList>
            <person name="Ellegaard K.M."/>
            <person name="Tamarit D."/>
            <person name="Javelind E."/>
            <person name="Olofsson T."/>
            <person name="Andersson S.G."/>
            <person name="Vasquez A."/>
        </authorList>
    </citation>
    <scope>NUCLEOTIDE SEQUENCE [LARGE SCALE GENOMIC DNA]</scope>
    <source>
        <strain evidence="4 5">Bin7</strain>
    </source>
</reference>
<dbReference type="InterPro" id="IPR011703">
    <property type="entry name" value="ATPase_AAA-3"/>
</dbReference>
<dbReference type="CDD" id="cd00009">
    <property type="entry name" value="AAA"/>
    <property type="match status" value="1"/>
</dbReference>
<evidence type="ECO:0000313" key="4">
    <source>
        <dbReference type="EMBL" id="KJY52297.1"/>
    </source>
</evidence>
<dbReference type="SUPFAM" id="SSF52540">
    <property type="entry name" value="P-loop containing nucleoside triphosphate hydrolases"/>
    <property type="match status" value="1"/>
</dbReference>